<protein>
    <submittedName>
        <fullName evidence="1">Uncharacterized protein</fullName>
    </submittedName>
</protein>
<proteinExistence type="predicted"/>
<organism evidence="1 2">
    <name type="scientific">Psophocarpus tetragonolobus</name>
    <name type="common">Winged bean</name>
    <name type="synonym">Dolichos tetragonolobus</name>
    <dbReference type="NCBI Taxonomy" id="3891"/>
    <lineage>
        <taxon>Eukaryota</taxon>
        <taxon>Viridiplantae</taxon>
        <taxon>Streptophyta</taxon>
        <taxon>Embryophyta</taxon>
        <taxon>Tracheophyta</taxon>
        <taxon>Spermatophyta</taxon>
        <taxon>Magnoliopsida</taxon>
        <taxon>eudicotyledons</taxon>
        <taxon>Gunneridae</taxon>
        <taxon>Pentapetalae</taxon>
        <taxon>rosids</taxon>
        <taxon>fabids</taxon>
        <taxon>Fabales</taxon>
        <taxon>Fabaceae</taxon>
        <taxon>Papilionoideae</taxon>
        <taxon>50 kb inversion clade</taxon>
        <taxon>NPAAA clade</taxon>
        <taxon>indigoferoid/millettioid clade</taxon>
        <taxon>Phaseoleae</taxon>
        <taxon>Psophocarpus</taxon>
    </lineage>
</organism>
<keyword evidence="2" id="KW-1185">Reference proteome</keyword>
<reference evidence="1 2" key="1">
    <citation type="submission" date="2024-01" db="EMBL/GenBank/DDBJ databases">
        <title>The genomes of 5 underutilized Papilionoideae crops provide insights into root nodulation and disease resistanc.</title>
        <authorList>
            <person name="Jiang F."/>
        </authorList>
    </citation>
    <scope>NUCLEOTIDE SEQUENCE [LARGE SCALE GENOMIC DNA]</scope>
    <source>
        <strain evidence="1">DUOXIRENSHENG_FW03</strain>
        <tissue evidence="1">Leaves</tissue>
    </source>
</reference>
<dbReference type="Proteomes" id="UP001386955">
    <property type="component" value="Unassembled WGS sequence"/>
</dbReference>
<evidence type="ECO:0000313" key="1">
    <source>
        <dbReference type="EMBL" id="KAK7399611.1"/>
    </source>
</evidence>
<comment type="caution">
    <text evidence="1">The sequence shown here is derived from an EMBL/GenBank/DDBJ whole genome shotgun (WGS) entry which is preliminary data.</text>
</comment>
<name>A0AAN9XMV1_PSOTE</name>
<dbReference type="AlphaFoldDB" id="A0AAN9XMV1"/>
<accession>A0AAN9XMV1</accession>
<gene>
    <name evidence="1" type="ORF">VNO78_10796</name>
</gene>
<sequence length="70" mass="7820">MCGVCWVTGSHDIWCVFREVKGKFGYVLTQQKQGTSELSLDKECLKNEEAEAQAHRAAKLNEKDNGCSGR</sequence>
<dbReference type="EMBL" id="JAYMYS010000003">
    <property type="protein sequence ID" value="KAK7399611.1"/>
    <property type="molecule type" value="Genomic_DNA"/>
</dbReference>
<evidence type="ECO:0000313" key="2">
    <source>
        <dbReference type="Proteomes" id="UP001386955"/>
    </source>
</evidence>